<name>A9FMF1_SORC5</name>
<dbReference type="AlphaFoldDB" id="A9FMF1"/>
<protein>
    <recommendedName>
        <fullName evidence="2">PatA-like N-terminal domain-containing protein</fullName>
    </recommendedName>
</protein>
<dbReference type="InterPro" id="IPR025497">
    <property type="entry name" value="PatA-like_N"/>
</dbReference>
<dbReference type="Proteomes" id="UP000002139">
    <property type="component" value="Chromosome"/>
</dbReference>
<accession>A9FMF1</accession>
<gene>
    <name evidence="3" type="ordered locus">sce8153</name>
</gene>
<dbReference type="EMBL" id="AM746676">
    <property type="protein sequence ID" value="CAN98323.1"/>
    <property type="molecule type" value="Genomic_DNA"/>
</dbReference>
<feature type="domain" description="PatA-like N-terminal" evidence="2">
    <location>
        <begin position="122"/>
        <end position="220"/>
    </location>
</feature>
<dbReference type="InterPro" id="IPR011006">
    <property type="entry name" value="CheY-like_superfamily"/>
</dbReference>
<feature type="region of interest" description="Disordered" evidence="1">
    <location>
        <begin position="287"/>
        <end position="310"/>
    </location>
</feature>
<dbReference type="STRING" id="448385.sce8153"/>
<dbReference type="KEGG" id="scl:sce8153"/>
<dbReference type="Pfam" id="PF14332">
    <property type="entry name" value="DUF4388"/>
    <property type="match status" value="1"/>
</dbReference>
<organism evidence="3 4">
    <name type="scientific">Sorangium cellulosum (strain So ce56)</name>
    <name type="common">Polyangium cellulosum (strain So ce56)</name>
    <dbReference type="NCBI Taxonomy" id="448385"/>
    <lineage>
        <taxon>Bacteria</taxon>
        <taxon>Pseudomonadati</taxon>
        <taxon>Myxococcota</taxon>
        <taxon>Polyangia</taxon>
        <taxon>Polyangiales</taxon>
        <taxon>Polyangiaceae</taxon>
        <taxon>Sorangium</taxon>
    </lineage>
</organism>
<dbReference type="PANTHER" id="PTHR36304">
    <property type="entry name" value="DOMAIN GTPASE-ACTIVATING PROTEIN, PUTATIVE-RELATED-RELATED"/>
    <property type="match status" value="1"/>
</dbReference>
<dbReference type="eggNOG" id="COG0745">
    <property type="taxonomic scope" value="Bacteria"/>
</dbReference>
<dbReference type="Gene3D" id="3.40.50.2300">
    <property type="match status" value="1"/>
</dbReference>
<dbReference type="PANTHER" id="PTHR36304:SF4">
    <property type="entry name" value="DUF4388 DOMAIN-CONTAINING PROTEIN"/>
    <property type="match status" value="1"/>
</dbReference>
<evidence type="ECO:0000256" key="1">
    <source>
        <dbReference type="SAM" id="MobiDB-lite"/>
    </source>
</evidence>
<reference evidence="3 4" key="1">
    <citation type="journal article" date="2007" name="Nat. Biotechnol.">
        <title>Complete genome sequence of the myxobacterium Sorangium cellulosum.</title>
        <authorList>
            <person name="Schneiker S."/>
            <person name="Perlova O."/>
            <person name="Kaiser O."/>
            <person name="Gerth K."/>
            <person name="Alici A."/>
            <person name="Altmeyer M.O."/>
            <person name="Bartels D."/>
            <person name="Bekel T."/>
            <person name="Beyer S."/>
            <person name="Bode E."/>
            <person name="Bode H.B."/>
            <person name="Bolten C.J."/>
            <person name="Choudhuri J.V."/>
            <person name="Doss S."/>
            <person name="Elnakady Y.A."/>
            <person name="Frank B."/>
            <person name="Gaigalat L."/>
            <person name="Goesmann A."/>
            <person name="Groeger C."/>
            <person name="Gross F."/>
            <person name="Jelsbak L."/>
            <person name="Jelsbak L."/>
            <person name="Kalinowski J."/>
            <person name="Kegler C."/>
            <person name="Knauber T."/>
            <person name="Konietzny S."/>
            <person name="Kopp M."/>
            <person name="Krause L."/>
            <person name="Krug D."/>
            <person name="Linke B."/>
            <person name="Mahmud T."/>
            <person name="Martinez-Arias R."/>
            <person name="McHardy A.C."/>
            <person name="Merai M."/>
            <person name="Meyer F."/>
            <person name="Mormann S."/>
            <person name="Munoz-Dorado J."/>
            <person name="Perez J."/>
            <person name="Pradella S."/>
            <person name="Rachid S."/>
            <person name="Raddatz G."/>
            <person name="Rosenau F."/>
            <person name="Rueckert C."/>
            <person name="Sasse F."/>
            <person name="Scharfe M."/>
            <person name="Schuster S.C."/>
            <person name="Suen G."/>
            <person name="Treuner-Lange A."/>
            <person name="Velicer G.J."/>
            <person name="Vorholter F.-J."/>
            <person name="Weissman K.J."/>
            <person name="Welch R.D."/>
            <person name="Wenzel S.C."/>
            <person name="Whitworth D.E."/>
            <person name="Wilhelm S."/>
            <person name="Wittmann C."/>
            <person name="Bloecker H."/>
            <person name="Puehler A."/>
            <person name="Mueller R."/>
        </authorList>
    </citation>
    <scope>NUCLEOTIDE SEQUENCE [LARGE SCALE GENOMIC DNA]</scope>
    <source>
        <strain evidence="4">So ce56</strain>
    </source>
</reference>
<evidence type="ECO:0000313" key="3">
    <source>
        <dbReference type="EMBL" id="CAN98323.1"/>
    </source>
</evidence>
<keyword evidence="4" id="KW-1185">Reference proteome</keyword>
<dbReference type="HOGENOM" id="CLU_495118_0_0_7"/>
<evidence type="ECO:0000313" key="4">
    <source>
        <dbReference type="Proteomes" id="UP000002139"/>
    </source>
</evidence>
<evidence type="ECO:0000259" key="2">
    <source>
        <dbReference type="Pfam" id="PF14332"/>
    </source>
</evidence>
<proteinExistence type="predicted"/>
<dbReference type="SUPFAM" id="SSF52172">
    <property type="entry name" value="CheY-like"/>
    <property type="match status" value="1"/>
</dbReference>
<sequence>MSRRVLLVDSDVDALGALASALRARGLTVTNANGAFEAVEQAFKRRPDVVLAARALDEDNALADAFAAVPDLADTPILFLVDGAEGDLGFDEVLRGDVDHIVSRITEASPRGSKPTVPQEIRGDLQQVPLVDLLQLLAMNRRSGTLGITTPTGAGELRLLAGEVIDAVYRRLEGEKALYRLLGERDGHFAFSPGEPASVRRIMAPTSRLLMEALRQVDEVQRRRSELAPAGEAFLVTEPASDDLDLSPLPDHEPFSVDATFGDSAAADRASAAPLASAMSSLPDFTAAPTPASDVKGSRGGSMPPPPTLRAAEPAAFRLEALRTPTTSPPAPLGEPAERAAVAEKLTALLQMPHNLDELLDEISGPDLLILEVLMELTASGKIRRISLADLTTPFAPSEHLPVLRSLVTRLARPGFAPPPHLVIAASARRMATLSHAVRRIGDAIVPAEPPPQAAIPRPLGVIRLGDGVELALVGLPIEESFAPAWPLALHGAAAVVRLGDGGEDALAAHCEALELLLLDAEAMMGPLDLASPGQITLLVRAALEAAAGV</sequence>
<feature type="region of interest" description="Disordered" evidence="1">
    <location>
        <begin position="231"/>
        <end position="258"/>
    </location>
</feature>
<dbReference type="BioCyc" id="SCEL448385:SCE_RS41765-MONOMER"/>